<sequence>MGDLPGSGKTIDLRKVLELEVVGLNFYSSTTPELIFESFEQCCECPITSDVIWKMSCRTLGRDQPSRGRQRVFPFIRQLVDPGGHWRTSDMAWPKATEWLSLPSSLWVPSYSVSAQGIPAVSAHNSPVVVTVDIPANNVLVSETNDPPIPEAGKDIEVDPSSNSELNFHIQPEESKDRPRPSSPWVPSYSVTRSSSVLVHASPAIAHAVLAESETPESIVHEALTVIRVKGGT</sequence>
<proteinExistence type="predicted"/>
<name>A0AA38P0T5_9AGAR</name>
<accession>A0AA38P0T5</accession>
<keyword evidence="3" id="KW-1185">Reference proteome</keyword>
<dbReference type="Proteomes" id="UP001163846">
    <property type="component" value="Unassembled WGS sequence"/>
</dbReference>
<dbReference type="EMBL" id="MU806566">
    <property type="protein sequence ID" value="KAJ3834198.1"/>
    <property type="molecule type" value="Genomic_DNA"/>
</dbReference>
<gene>
    <name evidence="2" type="ORF">F5878DRAFT_664989</name>
</gene>
<evidence type="ECO:0000313" key="2">
    <source>
        <dbReference type="EMBL" id="KAJ3834198.1"/>
    </source>
</evidence>
<reference evidence="2" key="1">
    <citation type="submission" date="2022-08" db="EMBL/GenBank/DDBJ databases">
        <authorList>
            <consortium name="DOE Joint Genome Institute"/>
            <person name="Min B."/>
            <person name="Riley R."/>
            <person name="Sierra-Patev S."/>
            <person name="Naranjo-Ortiz M."/>
            <person name="Looney B."/>
            <person name="Konkel Z."/>
            <person name="Slot J.C."/>
            <person name="Sakamoto Y."/>
            <person name="Steenwyk J.L."/>
            <person name="Rokas A."/>
            <person name="Carro J."/>
            <person name="Camarero S."/>
            <person name="Ferreira P."/>
            <person name="Molpeceres G."/>
            <person name="Ruiz-Duenas F.J."/>
            <person name="Serrano A."/>
            <person name="Henrissat B."/>
            <person name="Drula E."/>
            <person name="Hughes K.W."/>
            <person name="Mata J.L."/>
            <person name="Ishikawa N.K."/>
            <person name="Vargas-Isla R."/>
            <person name="Ushijima S."/>
            <person name="Smith C.A."/>
            <person name="Ahrendt S."/>
            <person name="Andreopoulos W."/>
            <person name="He G."/>
            <person name="Labutti K."/>
            <person name="Lipzen A."/>
            <person name="Ng V."/>
            <person name="Sandor L."/>
            <person name="Barry K."/>
            <person name="Martinez A.T."/>
            <person name="Xiao Y."/>
            <person name="Gibbons J.G."/>
            <person name="Terashima K."/>
            <person name="Hibbett D.S."/>
            <person name="Grigoriev I.V."/>
        </authorList>
    </citation>
    <scope>NUCLEOTIDE SEQUENCE</scope>
    <source>
        <strain evidence="2">TFB9207</strain>
    </source>
</reference>
<organism evidence="2 3">
    <name type="scientific">Lentinula raphanica</name>
    <dbReference type="NCBI Taxonomy" id="153919"/>
    <lineage>
        <taxon>Eukaryota</taxon>
        <taxon>Fungi</taxon>
        <taxon>Dikarya</taxon>
        <taxon>Basidiomycota</taxon>
        <taxon>Agaricomycotina</taxon>
        <taxon>Agaricomycetes</taxon>
        <taxon>Agaricomycetidae</taxon>
        <taxon>Agaricales</taxon>
        <taxon>Marasmiineae</taxon>
        <taxon>Omphalotaceae</taxon>
        <taxon>Lentinula</taxon>
    </lineage>
</organism>
<feature type="region of interest" description="Disordered" evidence="1">
    <location>
        <begin position="142"/>
        <end position="164"/>
    </location>
</feature>
<protein>
    <submittedName>
        <fullName evidence="2">Uncharacterized protein</fullName>
    </submittedName>
</protein>
<comment type="caution">
    <text evidence="2">The sequence shown here is derived from an EMBL/GenBank/DDBJ whole genome shotgun (WGS) entry which is preliminary data.</text>
</comment>
<evidence type="ECO:0000313" key="3">
    <source>
        <dbReference type="Proteomes" id="UP001163846"/>
    </source>
</evidence>
<dbReference type="AlphaFoldDB" id="A0AA38P0T5"/>
<evidence type="ECO:0000256" key="1">
    <source>
        <dbReference type="SAM" id="MobiDB-lite"/>
    </source>
</evidence>